<organism evidence="1 2">
    <name type="scientific">Streptomyces albiflavescens</name>
    <dbReference type="NCBI Taxonomy" id="1623582"/>
    <lineage>
        <taxon>Bacteria</taxon>
        <taxon>Bacillati</taxon>
        <taxon>Actinomycetota</taxon>
        <taxon>Actinomycetes</taxon>
        <taxon>Kitasatosporales</taxon>
        <taxon>Streptomycetaceae</taxon>
        <taxon>Streptomyces</taxon>
    </lineage>
</organism>
<dbReference type="Proteomes" id="UP000600365">
    <property type="component" value="Unassembled WGS sequence"/>
</dbReference>
<evidence type="ECO:0000313" key="1">
    <source>
        <dbReference type="EMBL" id="GGN95373.1"/>
    </source>
</evidence>
<protein>
    <submittedName>
        <fullName evidence="1">Uncharacterized protein</fullName>
    </submittedName>
</protein>
<dbReference type="RefSeq" id="WP_189192468.1">
    <property type="nucleotide sequence ID" value="NZ_BMMM01000032.1"/>
</dbReference>
<sequence length="147" mass="15983">MRALRIDPNMSVTDIDLPAGVAQHARIRDLVGGPGSVDIGRYHPRALLHLHGEGRAIGLKDNLVAWALASAWRGMPLYPLHGPAVITGRSQDGGVAPLDDDLVQHAQTIARTVRETLREWQTRRPASNQAAIGELLAYVTRDVHPIS</sequence>
<gene>
    <name evidence="1" type="ORF">GCM10011579_095870</name>
</gene>
<proteinExistence type="predicted"/>
<dbReference type="AlphaFoldDB" id="A0A917YH11"/>
<keyword evidence="2" id="KW-1185">Reference proteome</keyword>
<name>A0A917YH11_9ACTN</name>
<comment type="caution">
    <text evidence="1">The sequence shown here is derived from an EMBL/GenBank/DDBJ whole genome shotgun (WGS) entry which is preliminary data.</text>
</comment>
<dbReference type="EMBL" id="BMMM01000032">
    <property type="protein sequence ID" value="GGN95373.1"/>
    <property type="molecule type" value="Genomic_DNA"/>
</dbReference>
<accession>A0A917YH11</accession>
<evidence type="ECO:0000313" key="2">
    <source>
        <dbReference type="Proteomes" id="UP000600365"/>
    </source>
</evidence>
<reference evidence="1 2" key="1">
    <citation type="journal article" date="2014" name="Int. J. Syst. Evol. Microbiol.">
        <title>Complete genome sequence of Corynebacterium casei LMG S-19264T (=DSM 44701T), isolated from a smear-ripened cheese.</title>
        <authorList>
            <consortium name="US DOE Joint Genome Institute (JGI-PGF)"/>
            <person name="Walter F."/>
            <person name="Albersmeier A."/>
            <person name="Kalinowski J."/>
            <person name="Ruckert C."/>
        </authorList>
    </citation>
    <scope>NUCLEOTIDE SEQUENCE [LARGE SCALE GENOMIC DNA]</scope>
    <source>
        <strain evidence="1 2">CGMCC 4.7111</strain>
    </source>
</reference>